<dbReference type="PANTHER" id="PTHR10989:SF16">
    <property type="entry name" value="AT02829P-RELATED"/>
    <property type="match status" value="1"/>
</dbReference>
<keyword evidence="4 5" id="KW-0472">Membrane</keyword>
<dbReference type="Pfam" id="PF04750">
    <property type="entry name" value="Far-17a_AIG1"/>
    <property type="match status" value="1"/>
</dbReference>
<organism evidence="6 7">
    <name type="scientific">Xylona heveae (strain CBS 132557 / TC161)</name>
    <dbReference type="NCBI Taxonomy" id="1328760"/>
    <lineage>
        <taxon>Eukaryota</taxon>
        <taxon>Fungi</taxon>
        <taxon>Dikarya</taxon>
        <taxon>Ascomycota</taxon>
        <taxon>Pezizomycotina</taxon>
        <taxon>Xylonomycetes</taxon>
        <taxon>Xylonales</taxon>
        <taxon>Xylonaceae</taxon>
        <taxon>Xylona</taxon>
    </lineage>
</organism>
<keyword evidence="3 5" id="KW-1133">Transmembrane helix</keyword>
<reference evidence="6 7" key="1">
    <citation type="journal article" date="2016" name="Fungal Biol.">
        <title>The genome of Xylona heveae provides a window into fungal endophytism.</title>
        <authorList>
            <person name="Gazis R."/>
            <person name="Kuo A."/>
            <person name="Riley R."/>
            <person name="LaButti K."/>
            <person name="Lipzen A."/>
            <person name="Lin J."/>
            <person name="Amirebrahimi M."/>
            <person name="Hesse C.N."/>
            <person name="Spatafora J.W."/>
            <person name="Henrissat B."/>
            <person name="Hainaut M."/>
            <person name="Grigoriev I.V."/>
            <person name="Hibbett D.S."/>
        </authorList>
    </citation>
    <scope>NUCLEOTIDE SEQUENCE [LARGE SCALE GENOMIC DNA]</scope>
    <source>
        <strain evidence="6 7">TC161</strain>
    </source>
</reference>
<evidence type="ECO:0000256" key="4">
    <source>
        <dbReference type="ARBA" id="ARBA00023136"/>
    </source>
</evidence>
<dbReference type="OrthoDB" id="1898221at2759"/>
<evidence type="ECO:0000313" key="6">
    <source>
        <dbReference type="EMBL" id="KZF26827.1"/>
    </source>
</evidence>
<gene>
    <name evidence="6" type="ORF">L228DRAFT_243353</name>
</gene>
<feature type="transmembrane region" description="Helical" evidence="5">
    <location>
        <begin position="192"/>
        <end position="217"/>
    </location>
</feature>
<feature type="transmembrane region" description="Helical" evidence="5">
    <location>
        <begin position="90"/>
        <end position="109"/>
    </location>
</feature>
<dbReference type="RefSeq" id="XP_018192382.1">
    <property type="nucleotide sequence ID" value="XM_018331665.1"/>
</dbReference>
<sequence length="239" mass="26728">MDRLIGKHPLQRLHSPSRGVSAFVHSLGLLSFSLSFKYLVDWPNPVNDSYGWHMQYLTIIGLSLATATFIVGLLADAFQSPRLFLIKNNLAVASAPLEVLISLLYWSIRSIDKNLVMPEWVKLDLRADLGFHAVPAIMLVVDLLLLSPPWTISALPSIGVSGVLAFSYWLWVEQCYKHNGWYPYPLFEALSQPWRLVLFTFSALVMALSTATLKWLYGRVNGFGTSSDPHAKPGDVKKA</sequence>
<evidence type="ECO:0000256" key="3">
    <source>
        <dbReference type="ARBA" id="ARBA00022989"/>
    </source>
</evidence>
<dbReference type="GO" id="GO:0016020">
    <property type="term" value="C:membrane"/>
    <property type="evidence" value="ECO:0007669"/>
    <property type="project" value="InterPro"/>
</dbReference>
<evidence type="ECO:0000256" key="2">
    <source>
        <dbReference type="ARBA" id="ARBA00022692"/>
    </source>
</evidence>
<evidence type="ECO:0000256" key="1">
    <source>
        <dbReference type="ARBA" id="ARBA00004127"/>
    </source>
</evidence>
<accession>A0A165JZP5</accession>
<dbReference type="InterPro" id="IPR006838">
    <property type="entry name" value="ADTRP_AIG1"/>
</dbReference>
<dbReference type="OMA" id="TIAFGYW"/>
<proteinExistence type="predicted"/>
<dbReference type="InParanoid" id="A0A165JZP5"/>
<evidence type="ECO:0000256" key="5">
    <source>
        <dbReference type="SAM" id="Phobius"/>
    </source>
</evidence>
<feature type="transmembrane region" description="Helical" evidence="5">
    <location>
        <begin position="153"/>
        <end position="172"/>
    </location>
</feature>
<dbReference type="STRING" id="1328760.A0A165JZP5"/>
<dbReference type="EMBL" id="KV407454">
    <property type="protein sequence ID" value="KZF26827.1"/>
    <property type="molecule type" value="Genomic_DNA"/>
</dbReference>
<dbReference type="GeneID" id="28896802"/>
<dbReference type="GO" id="GO:0012505">
    <property type="term" value="C:endomembrane system"/>
    <property type="evidence" value="ECO:0007669"/>
    <property type="project" value="UniProtKB-SubCell"/>
</dbReference>
<dbReference type="Proteomes" id="UP000076632">
    <property type="component" value="Unassembled WGS sequence"/>
</dbReference>
<comment type="subcellular location">
    <subcellularLocation>
        <location evidence="1">Endomembrane system</location>
        <topology evidence="1">Multi-pass membrane protein</topology>
    </subcellularLocation>
</comment>
<keyword evidence="7" id="KW-1185">Reference proteome</keyword>
<name>A0A165JZP5_XYLHT</name>
<keyword evidence="2 5" id="KW-0812">Transmembrane</keyword>
<feature type="transmembrane region" description="Helical" evidence="5">
    <location>
        <begin position="20"/>
        <end position="40"/>
    </location>
</feature>
<evidence type="ECO:0000313" key="7">
    <source>
        <dbReference type="Proteomes" id="UP000076632"/>
    </source>
</evidence>
<dbReference type="AlphaFoldDB" id="A0A165JZP5"/>
<protein>
    <submittedName>
        <fullName evidence="6">Integral membrane protein</fullName>
    </submittedName>
</protein>
<feature type="transmembrane region" description="Helical" evidence="5">
    <location>
        <begin position="52"/>
        <end position="78"/>
    </location>
</feature>
<dbReference type="PANTHER" id="PTHR10989">
    <property type="entry name" value="ANDROGEN-INDUCED PROTEIN 1-RELATED"/>
    <property type="match status" value="1"/>
</dbReference>